<name>A0ACC2XLQ7_9TREE</name>
<dbReference type="Proteomes" id="UP001234202">
    <property type="component" value="Unassembled WGS sequence"/>
</dbReference>
<proteinExistence type="predicted"/>
<dbReference type="EMBL" id="JASBWV010000008">
    <property type="protein sequence ID" value="KAJ9124974.1"/>
    <property type="molecule type" value="Genomic_DNA"/>
</dbReference>
<reference evidence="1" key="1">
    <citation type="submission" date="2023-04" db="EMBL/GenBank/DDBJ databases">
        <title>Draft Genome sequencing of Naganishia species isolated from polar environments using Oxford Nanopore Technology.</title>
        <authorList>
            <person name="Leo P."/>
            <person name="Venkateswaran K."/>
        </authorList>
    </citation>
    <scope>NUCLEOTIDE SEQUENCE</scope>
    <source>
        <strain evidence="1">DBVPG 5303</strain>
    </source>
</reference>
<gene>
    <name evidence="1" type="ORF">QFC24_002906</name>
</gene>
<accession>A0ACC2XLQ7</accession>
<keyword evidence="2" id="KW-1185">Reference proteome</keyword>
<evidence type="ECO:0000313" key="1">
    <source>
        <dbReference type="EMBL" id="KAJ9124974.1"/>
    </source>
</evidence>
<comment type="caution">
    <text evidence="1">The sequence shown here is derived from an EMBL/GenBank/DDBJ whole genome shotgun (WGS) entry which is preliminary data.</text>
</comment>
<organism evidence="1 2">
    <name type="scientific">Naganishia onofrii</name>
    <dbReference type="NCBI Taxonomy" id="1851511"/>
    <lineage>
        <taxon>Eukaryota</taxon>
        <taxon>Fungi</taxon>
        <taxon>Dikarya</taxon>
        <taxon>Basidiomycota</taxon>
        <taxon>Agaricomycotina</taxon>
        <taxon>Tremellomycetes</taxon>
        <taxon>Filobasidiales</taxon>
        <taxon>Filobasidiaceae</taxon>
        <taxon>Naganishia</taxon>
    </lineage>
</organism>
<evidence type="ECO:0000313" key="2">
    <source>
        <dbReference type="Proteomes" id="UP001234202"/>
    </source>
</evidence>
<sequence length="755" mass="79795">MDLVCLIDNKEAALHASDLVAMIGDLLERETNFEVKPLPKARIPIIKLTLNPSPGLPYGIACDIGFENRLALENTRLLLTYATIDPARIRTLVLFHGFTLMVIFFLVHVKNPPVLPNLQRIAPLRPMSKDETTIDGRDVWFFDDTETLRKEWSSANFESVGELLIDFFRYYSHDFQYNNTVISIRAGHLTKESKGWMNDIDVGGLNENARDRNRLCIEDPFETPYNVARTVTKDGLYTIRGEFMRATRILTQHRDQRDRAVLALAELCMEREDELARAPRSSSPAPRSLGGGSRTPGGGSGFGMTGWKHMPGGGGPGGAPSPYDRMSSPSGAVPGGGMMSPNTTGPPEADDYGRRSFSHAGTKRGRQPQQQQTETDHRHYSAQERWLAQAGLGLDGQMGAGAAAGGHMFGQRAMGGMPDMRGRGDVPAEYGVPPARRMSAMTGHAVGNDNNHQGGLGSASAPISPVKQGVPLPDPRGSNGTWSANVSPRQAASHHRLPPVMDPRVPGGGLPGRRVSGNAGRGGAGMPTGNGFDARPAQAGASANGYGRYASPPSAAPSTFHNNATNSAGARRAYSVGPAQNLNYGGAQGAVPAPDSGFAYNGNNHYQQAPNNGTSPLPAFLPFGAGPSQFKNGGGNHLYGMSSPSFISPTALLSPESRSTPLDAYPNMYSSSAGHVGAIGTRQVAAHDSGRGTDDDNEALDALASGLKQVALGLDAGEQAQQNVPAQSLNNAPASTGMSSASSGAPTEISRNSSA</sequence>
<protein>
    <submittedName>
        <fullName evidence="1">Uncharacterized protein</fullName>
    </submittedName>
</protein>